<keyword evidence="13" id="KW-0464">Manganese</keyword>
<dbReference type="GO" id="GO:0046872">
    <property type="term" value="F:metal ion binding"/>
    <property type="evidence" value="ECO:0007669"/>
    <property type="project" value="UniProtKB-KW"/>
</dbReference>
<keyword evidence="4" id="KW-0328">Glycosyltransferase</keyword>
<evidence type="ECO:0000256" key="6">
    <source>
        <dbReference type="ARBA" id="ARBA00022692"/>
    </source>
</evidence>
<dbReference type="EMBL" id="JAUNZN010000004">
    <property type="protein sequence ID" value="KAK4822980.1"/>
    <property type="molecule type" value="Genomic_DNA"/>
</dbReference>
<dbReference type="GO" id="GO:0035269">
    <property type="term" value="P:protein O-linked glycosylation via mannose"/>
    <property type="evidence" value="ECO:0007669"/>
    <property type="project" value="TreeGrafter"/>
</dbReference>
<dbReference type="Pfam" id="PF01501">
    <property type="entry name" value="Glyco_transf_8"/>
    <property type="match status" value="1"/>
</dbReference>
<dbReference type="FunFam" id="3.90.550.10:FF:000229">
    <property type="entry name" value="Glycosyltransferase-like protein LARGE"/>
    <property type="match status" value="1"/>
</dbReference>
<evidence type="ECO:0000313" key="23">
    <source>
        <dbReference type="Proteomes" id="UP001333110"/>
    </source>
</evidence>
<evidence type="ECO:0000256" key="4">
    <source>
        <dbReference type="ARBA" id="ARBA00022676"/>
    </source>
</evidence>
<evidence type="ECO:0000256" key="18">
    <source>
        <dbReference type="ARBA" id="ARBA00048091"/>
    </source>
</evidence>
<comment type="cofactor">
    <cofactor evidence="1">
        <name>Mn(2+)</name>
        <dbReference type="ChEBI" id="CHEBI:29035"/>
    </cofactor>
</comment>
<evidence type="ECO:0000256" key="10">
    <source>
        <dbReference type="ARBA" id="ARBA00023034"/>
    </source>
</evidence>
<evidence type="ECO:0000256" key="21">
    <source>
        <dbReference type="SAM" id="MobiDB-lite"/>
    </source>
</evidence>
<evidence type="ECO:0000256" key="15">
    <source>
        <dbReference type="ARBA" id="ARBA00038461"/>
    </source>
</evidence>
<feature type="region of interest" description="Disordered" evidence="21">
    <location>
        <begin position="249"/>
        <end position="268"/>
    </location>
</feature>
<evidence type="ECO:0000256" key="3">
    <source>
        <dbReference type="ARBA" id="ARBA00004922"/>
    </source>
</evidence>
<evidence type="ECO:0000256" key="17">
    <source>
        <dbReference type="ARBA" id="ARBA00045795"/>
    </source>
</evidence>
<feature type="compositionally biased region" description="Basic and acidic residues" evidence="21">
    <location>
        <begin position="254"/>
        <end position="268"/>
    </location>
</feature>
<evidence type="ECO:0000256" key="14">
    <source>
        <dbReference type="ARBA" id="ARBA00023268"/>
    </source>
</evidence>
<protein>
    <recommendedName>
        <fullName evidence="24">LARG2 glucuronyltransferase</fullName>
    </recommendedName>
</protein>
<evidence type="ECO:0000256" key="20">
    <source>
        <dbReference type="ARBA" id="ARBA00049472"/>
    </source>
</evidence>
<dbReference type="InterPro" id="IPR029044">
    <property type="entry name" value="Nucleotide-diphossugar_trans"/>
</dbReference>
<dbReference type="GO" id="GO:0015020">
    <property type="term" value="F:glucuronosyltransferase activity"/>
    <property type="evidence" value="ECO:0007669"/>
    <property type="project" value="TreeGrafter"/>
</dbReference>
<dbReference type="Pfam" id="PF13896">
    <property type="entry name" value="Glyco_transf_49"/>
    <property type="match status" value="1"/>
</dbReference>
<comment type="catalytic activity">
    <reaction evidence="20">
        <text>3-O-[beta-D-GlcA-(1-&gt;3)-beta-D-Xyl-(1-&gt;4)-Rib-ol-P-Rib-ol-P-3-beta-D-GalNAc-(1-&gt;3)-beta-D-GlcNAc-(1-&gt;4)-(O-6-P-alpha-D-Man)]-Thr-[protein] + UDP-alpha-D-xylose = 3-O-[alpha-D-Xyl-(1-&gt;3)-beta-D-GlcA-(1-&gt;4)-beta-D-Xyl-(1-&gt;4)-Rib-ol-P-Rib-ol-P-3-beta-D-GalNAc-(1-&gt;3)-beta-D-GlcNAc-(1-&gt;4)-(O-6-P-alpha-D-Man)]-Thr-[protein] + UDP + H(+)</text>
        <dbReference type="Rhea" id="RHEA:57336"/>
        <dbReference type="Rhea" id="RHEA-COMP:17482"/>
        <dbReference type="Rhea" id="RHEA-COMP:17483"/>
        <dbReference type="ChEBI" id="CHEBI:15378"/>
        <dbReference type="ChEBI" id="CHEBI:57632"/>
        <dbReference type="ChEBI" id="CHEBI:58223"/>
        <dbReference type="ChEBI" id="CHEBI:177336"/>
        <dbReference type="ChEBI" id="CHEBI:177352"/>
    </reaction>
    <physiologicalReaction direction="left-to-right" evidence="20">
        <dbReference type="Rhea" id="RHEA:57337"/>
    </physiologicalReaction>
</comment>
<keyword evidence="9" id="KW-1133">Transmembrane helix</keyword>
<evidence type="ECO:0000256" key="16">
    <source>
        <dbReference type="ARBA" id="ARBA00038468"/>
    </source>
</evidence>
<evidence type="ECO:0000256" key="2">
    <source>
        <dbReference type="ARBA" id="ARBA00004323"/>
    </source>
</evidence>
<evidence type="ECO:0000256" key="5">
    <source>
        <dbReference type="ARBA" id="ARBA00022679"/>
    </source>
</evidence>
<reference evidence="22 23" key="1">
    <citation type="journal article" date="2023" name="J. Hered.">
        <title>Chromosome-level genome of the wood stork (Mycteria americana) provides insight into avian chromosome evolution.</title>
        <authorList>
            <person name="Flamio R. Jr."/>
            <person name="Ramstad K.M."/>
        </authorList>
    </citation>
    <scope>NUCLEOTIDE SEQUENCE [LARGE SCALE GENOMIC DNA]</scope>
    <source>
        <strain evidence="22">JAX WOST 10</strain>
    </source>
</reference>
<feature type="region of interest" description="Disordered" evidence="21">
    <location>
        <begin position="75"/>
        <end position="116"/>
    </location>
</feature>
<keyword evidence="23" id="KW-1185">Reference proteome</keyword>
<dbReference type="InterPro" id="IPR051292">
    <property type="entry name" value="Xyl/GlcA_transferase"/>
</dbReference>
<comment type="similarity">
    <text evidence="16">In the C-terminal section; belongs to the glycosyltransferase 49 family.</text>
</comment>
<proteinExistence type="inferred from homology"/>
<sequence>MLRSWRVKLKLLLATVTLAVLLSWLYLFVGSLEYGRFLLLPPCLGEQPSRDVEREALASRVRRVEEENQQLRLQLSQAQAEGSDGSPQWGASAEDGDPPGGERSNHTACPKQRTVHKCEHGPREELTGPCKEGVSSLKKAPFVSGQLLHVAIVCAGHNASRDVVTLVKSILFHRKNPLHFHFITDSVAHQILQTLFQSWMVPSVHVSFYNADDLKAGTCPPFALSQPSARRAEGSSREGWGLWWLEEEPGQGESKGEGDAASKRLKGLGRERRPEVSWIPNKHYSGIYGLMKLTLTKALPSNLSKVIVLDTDITFATDIAELWAVFGKFSGEDRVPRGPAGALAGPWVLGSGWQSPSATAPAQRHCLGPLNLQRDRLHPRPFVSSDKQVIGLVENQSDWYLGNLWKNHKPWPALGRGFNTGVILLLLDRLRRLGWEQMWRLTAERELMSMLSTSLADQDIFNAVIKQDPALVYRLPCFWNVQLSDHTRSEQCYTEVSDLKVIHWNSPKKLRVKNKHVEFFRNLYLTFLEYDGNLLRRELFGCASLPSPPSDQVRAVATLPPTPESGVGRDPTQPPQLPMGLLLSLTFTVLQLQQALEELDEDDPCYDFRRQHLTQHRIHLFFLQYEFLALPNPTDVTLVAQLSMDRLQMLEAICKHWAGPISLALYMSDAEAQQFLRYAQASEVLSARRNVAYHIVYKEGQFYPINLLRNVALANTQTPYVFLTDIDFLPMYGLYDYLRNSIQQLELPQRKAALIVPAFETLHYRLTFPKSKAELLSMLDMGSLYTFRYHVWPKGHAPTDYAKWRTATVPYRVAWQPDFEPYVVVRRDCPKYDQRFVGFGWNKVSHIMELDAQEYELLVLPNAFMIHMPHAPSFDISKFRLSAGYRGCLQTLREEFHQDLSRRYGAAALKYLTAERSL</sequence>
<organism evidence="22 23">
    <name type="scientific">Mycteria americana</name>
    <name type="common">Wood stork</name>
    <dbReference type="NCBI Taxonomy" id="33587"/>
    <lineage>
        <taxon>Eukaryota</taxon>
        <taxon>Metazoa</taxon>
        <taxon>Chordata</taxon>
        <taxon>Craniata</taxon>
        <taxon>Vertebrata</taxon>
        <taxon>Euteleostomi</taxon>
        <taxon>Archelosauria</taxon>
        <taxon>Archosauria</taxon>
        <taxon>Dinosauria</taxon>
        <taxon>Saurischia</taxon>
        <taxon>Theropoda</taxon>
        <taxon>Coelurosauria</taxon>
        <taxon>Aves</taxon>
        <taxon>Neognathae</taxon>
        <taxon>Neoaves</taxon>
        <taxon>Aequornithes</taxon>
        <taxon>Ciconiiformes</taxon>
        <taxon>Ciconiidae</taxon>
        <taxon>Mycteria</taxon>
    </lineage>
</organism>
<comment type="pathway">
    <text evidence="3">Protein modification; protein glycosylation.</text>
</comment>
<dbReference type="CDD" id="cd06431">
    <property type="entry name" value="GT8_LARGE_C"/>
    <property type="match status" value="1"/>
</dbReference>
<keyword evidence="6" id="KW-0812">Transmembrane</keyword>
<name>A0AAN7RZV0_MYCAM</name>
<keyword evidence="10" id="KW-0333">Golgi apparatus</keyword>
<comment type="subcellular location">
    <subcellularLocation>
        <location evidence="2">Golgi apparatus membrane</location>
        <topology evidence="2">Single-pass type II membrane protein</topology>
    </subcellularLocation>
</comment>
<comment type="caution">
    <text evidence="22">The sequence shown here is derived from an EMBL/GenBank/DDBJ whole genome shotgun (WGS) entry which is preliminary data.</text>
</comment>
<keyword evidence="5" id="KW-0808">Transferase</keyword>
<keyword evidence="7" id="KW-0479">Metal-binding</keyword>
<keyword evidence="14" id="KW-0511">Multifunctional enzyme</keyword>
<comment type="function">
    <text evidence="17">Bifunctional glycosyltransferase with both alpha-1,3-xylosyltransferase and beta-1,3-glucuronyltransferase activities involved in the maturation of alpha-dystroglycan (DAG1) by glycosylation leading to DAG1 binding to laminin G-like domain-containing extracellular proteins with high affinity and in a phosphorylated-O-mannosyl trisaccharide dependent manner. Elongates the glucuronyl-beta-1,4-xylose-beta disaccharide primer structure by adding repeating units [-3-Xylose-alpha-1,3-GlcA-beta-1-] to produce a heteropolysaccharide. Supports the maturation of DAG1 more effectively than LARGE1. In addition, can modify both heparan sulfate (HS)- and chondroitin/dermatan sulfate (CS/DS)-proteoglycans (PGs), namely GPC4, with a glycosaminoglycan (GAG)-like polysaccharide composed of xylose and glucuronic acid to confer laminin binding.</text>
</comment>
<evidence type="ECO:0000256" key="19">
    <source>
        <dbReference type="ARBA" id="ARBA00049259"/>
    </source>
</evidence>
<keyword evidence="12" id="KW-0325">Glycoprotein</keyword>
<comment type="similarity">
    <text evidence="15">In the N-terminal section; belongs to the glycosyltransferase 8 family.</text>
</comment>
<accession>A0AAN7RZV0</accession>
<evidence type="ECO:0000256" key="13">
    <source>
        <dbReference type="ARBA" id="ARBA00023211"/>
    </source>
</evidence>
<evidence type="ECO:0000256" key="9">
    <source>
        <dbReference type="ARBA" id="ARBA00022989"/>
    </source>
</evidence>
<dbReference type="FunFam" id="3.90.550.10:FF:000016">
    <property type="entry name" value="LARGE xylosyl- and glucuronyltransferase 2"/>
    <property type="match status" value="1"/>
</dbReference>
<dbReference type="GO" id="GO:0000139">
    <property type="term" value="C:Golgi membrane"/>
    <property type="evidence" value="ECO:0007669"/>
    <property type="project" value="UniProtKB-SubCell"/>
</dbReference>
<comment type="catalytic activity">
    <reaction evidence="19">
        <text>3-O-{(1-&gt;[3)-alpha-D-Xyl-(1-&gt;3)-beta-D-GlcA-(1-&gt;](n)-4)-beta-D-Xyl-(1-&gt;4)-Rib-ol-P-Rib-ol-P-3-beta-D-GalNAc-(1-&gt;3)-beta-D-GlcNAc-(1-&gt;4)-O-6-P-alpha-D-Man}-L-Thr-[protein] + UDP-alpha-D-glucuronate = 3-O-{beta-D-GlcA-(1-&gt;[3)-alpha-D-Xyl-(1-&gt;3)-beta-D-GlcA-(1-&gt;](n)-4)-beta-D-Xyl-(1-&gt;4)-Rib-ol-P-Rib-ol-P-3-beta-D-GalNAc-(1-&gt;3)-beta-D-GlcNAc-(1-&gt;4)-O-6-P-alpha-D-Man}-L-Thr-[protein] + UDP + H(+)</text>
        <dbReference type="Rhea" id="RHEA:67924"/>
        <dbReference type="Rhea" id="RHEA-COMP:17484"/>
        <dbReference type="Rhea" id="RHEA-COMP:17486"/>
        <dbReference type="ChEBI" id="CHEBI:15378"/>
        <dbReference type="ChEBI" id="CHEBI:58052"/>
        <dbReference type="ChEBI" id="CHEBI:58223"/>
        <dbReference type="ChEBI" id="CHEBI:177354"/>
        <dbReference type="ChEBI" id="CHEBI:177355"/>
    </reaction>
    <physiologicalReaction direction="left-to-right" evidence="19">
        <dbReference type="Rhea" id="RHEA:67925"/>
    </physiologicalReaction>
</comment>
<dbReference type="PANTHER" id="PTHR12270:SF23">
    <property type="entry name" value="XYLOSYL- AND GLUCURONYLTRANSFERASE LARGE2"/>
    <property type="match status" value="1"/>
</dbReference>
<keyword evidence="8" id="KW-0735">Signal-anchor</keyword>
<dbReference type="Gene3D" id="3.90.550.10">
    <property type="entry name" value="Spore Coat Polysaccharide Biosynthesis Protein SpsA, Chain A"/>
    <property type="match status" value="1"/>
</dbReference>
<evidence type="ECO:0000256" key="8">
    <source>
        <dbReference type="ARBA" id="ARBA00022968"/>
    </source>
</evidence>
<evidence type="ECO:0000313" key="22">
    <source>
        <dbReference type="EMBL" id="KAK4822980.1"/>
    </source>
</evidence>
<dbReference type="PANTHER" id="PTHR12270">
    <property type="entry name" value="GLYCOSYLTRANSFERASE-RELATED"/>
    <property type="match status" value="1"/>
</dbReference>
<dbReference type="GO" id="GO:0042285">
    <property type="term" value="F:xylosyltransferase activity"/>
    <property type="evidence" value="ECO:0007669"/>
    <property type="project" value="UniProtKB-ARBA"/>
</dbReference>
<dbReference type="SUPFAM" id="SSF53448">
    <property type="entry name" value="Nucleotide-diphospho-sugar transferases"/>
    <property type="match status" value="1"/>
</dbReference>
<evidence type="ECO:0008006" key="24">
    <source>
        <dbReference type="Google" id="ProtNLM"/>
    </source>
</evidence>
<keyword evidence="11" id="KW-0472">Membrane</keyword>
<dbReference type="AlphaFoldDB" id="A0AAN7RZV0"/>
<evidence type="ECO:0000256" key="11">
    <source>
        <dbReference type="ARBA" id="ARBA00023136"/>
    </source>
</evidence>
<evidence type="ECO:0000256" key="12">
    <source>
        <dbReference type="ARBA" id="ARBA00023180"/>
    </source>
</evidence>
<gene>
    <name evidence="22" type="ORF">QYF61_024495</name>
</gene>
<evidence type="ECO:0000256" key="7">
    <source>
        <dbReference type="ARBA" id="ARBA00022723"/>
    </source>
</evidence>
<evidence type="ECO:0000256" key="1">
    <source>
        <dbReference type="ARBA" id="ARBA00001936"/>
    </source>
</evidence>
<comment type="catalytic activity">
    <reaction evidence="18">
        <text>3-O-{beta-D-GlcA-(1-&gt;[3)-alpha-D-Xyl-(1-&gt;3)-beta-D-GlcA-(1-&gt;](n)-4)-beta-D-Xyl-(1-&gt;4)-Rib-ol-P-Rib-ol-P-3-beta-D-GalNAc-(1-&gt;3)-beta-D-GlcNAc-(1-&gt;4)-O-6-P-alpha-D-Man}-L-Thr-[protein] + UDP-alpha-D-xylose = 3-O-{(1-&gt;[3)-alpha-D-Xyl-(1-&gt;3)-beta-D-GlcA-(1-&gt;](n+1)-4)-beta-D-Xyl-(1-&gt;4)-Rib-ol-P-Rib-ol-P-3-beta-D-GalNAc-(1-&gt;3)-beta-D-GlcNAc-(1-&gt;4)-O-6-P-alpha-D-Man}-L-Thr-[protein] + UDP + H(+)</text>
        <dbReference type="Rhea" id="RHEA:68368"/>
        <dbReference type="Rhea" id="RHEA-COMP:17485"/>
        <dbReference type="Rhea" id="RHEA-COMP:17486"/>
        <dbReference type="ChEBI" id="CHEBI:15378"/>
        <dbReference type="ChEBI" id="CHEBI:57632"/>
        <dbReference type="ChEBI" id="CHEBI:58223"/>
        <dbReference type="ChEBI" id="CHEBI:177354"/>
        <dbReference type="ChEBI" id="CHEBI:177355"/>
    </reaction>
    <physiologicalReaction direction="left-to-right" evidence="18">
        <dbReference type="Rhea" id="RHEA:68369"/>
    </physiologicalReaction>
</comment>
<dbReference type="Proteomes" id="UP001333110">
    <property type="component" value="Unassembled WGS sequence"/>
</dbReference>
<dbReference type="InterPro" id="IPR002495">
    <property type="entry name" value="Glyco_trans_8"/>
</dbReference>